<dbReference type="RefSeq" id="WP_062408648.1">
    <property type="nucleotide sequence ID" value="NZ_CP013652.1"/>
</dbReference>
<proteinExistence type="predicted"/>
<dbReference type="Proteomes" id="UP000061660">
    <property type="component" value="Chromosome"/>
</dbReference>
<dbReference type="GO" id="GO:0046872">
    <property type="term" value="F:metal ion binding"/>
    <property type="evidence" value="ECO:0007669"/>
    <property type="project" value="UniProtKB-KW"/>
</dbReference>
<evidence type="ECO:0000256" key="1">
    <source>
        <dbReference type="ARBA" id="ARBA00022723"/>
    </source>
</evidence>
<evidence type="ECO:0000256" key="2">
    <source>
        <dbReference type="ARBA" id="ARBA00022801"/>
    </source>
</evidence>
<feature type="domain" description="Calcineurin-like phosphoesterase" evidence="3">
    <location>
        <begin position="47"/>
        <end position="211"/>
    </location>
</feature>
<keyword evidence="2" id="KW-0378">Hydrolase</keyword>
<keyword evidence="1" id="KW-0479">Metal-binding</keyword>
<dbReference type="SUPFAM" id="SSF56300">
    <property type="entry name" value="Metallo-dependent phosphatases"/>
    <property type="match status" value="1"/>
</dbReference>
<dbReference type="PATRIC" id="fig|162209.4.peg.2101"/>
<keyword evidence="5" id="KW-1185">Reference proteome</keyword>
<protein>
    <submittedName>
        <fullName evidence="4">Metallophosphoesterase</fullName>
    </submittedName>
</protein>
<dbReference type="KEGG" id="pnp:IJ22_19850"/>
<dbReference type="InterPro" id="IPR029052">
    <property type="entry name" value="Metallo-depent_PP-like"/>
</dbReference>
<reference evidence="5" key="1">
    <citation type="submission" date="2015-12" db="EMBL/GenBank/DDBJ databases">
        <title>Complete genome sequences of two moderately thermophilic Paenibacillus species.</title>
        <authorList>
            <person name="Butler R.III."/>
            <person name="Wang J."/>
            <person name="Stark B.C."/>
            <person name="Pombert J.-F."/>
        </authorList>
    </citation>
    <scope>NUCLEOTIDE SEQUENCE [LARGE SCALE GENOMIC DNA]</scope>
    <source>
        <strain evidence="5">32O-Y</strain>
    </source>
</reference>
<dbReference type="Gene3D" id="3.60.21.10">
    <property type="match status" value="1"/>
</dbReference>
<accession>A0A0U2VS72</accession>
<evidence type="ECO:0000313" key="5">
    <source>
        <dbReference type="Proteomes" id="UP000061660"/>
    </source>
</evidence>
<sequence length="285" mass="32958">MEWYILLVLIIAVIICLLYKAHKNTKQVELTHIRLPENKNVSRNEILKVLHLSDLHMENISVSPDRLSDLLSGDQPDLIALTGDYLDKVKSIPKLSEYLKVLHKMKPKYGIYAVFGNHDYVLKHHDFDKLRKVLEDNGCQVLQNENDLLYVDGRPVHIIGIDDFSTERSNLDQSFRKVNQGFRLVLTHDPNIVLIMEKYNFDYLLAGHFHGGQIWWPKPYHLIKMGRLVRMNMVKGLQRYRGKAFYISEGLGQTGLNIRVGSRPEITFHHLSLQAIEKVQTPTAV</sequence>
<dbReference type="Pfam" id="PF00149">
    <property type="entry name" value="Metallophos"/>
    <property type="match status" value="1"/>
</dbReference>
<name>A0A0U2VS72_9BACL</name>
<gene>
    <name evidence="4" type="ORF">IJ22_19850</name>
</gene>
<evidence type="ECO:0000313" key="4">
    <source>
        <dbReference type="EMBL" id="ALS22359.1"/>
    </source>
</evidence>
<dbReference type="InterPro" id="IPR051158">
    <property type="entry name" value="Metallophosphoesterase_sf"/>
</dbReference>
<dbReference type="EMBL" id="CP013652">
    <property type="protein sequence ID" value="ALS22359.1"/>
    <property type="molecule type" value="Genomic_DNA"/>
</dbReference>
<dbReference type="GO" id="GO:0016020">
    <property type="term" value="C:membrane"/>
    <property type="evidence" value="ECO:0007669"/>
    <property type="project" value="GOC"/>
</dbReference>
<dbReference type="PANTHER" id="PTHR31302:SF31">
    <property type="entry name" value="PHOSPHODIESTERASE YAEI"/>
    <property type="match status" value="1"/>
</dbReference>
<dbReference type="GO" id="GO:0008758">
    <property type="term" value="F:UDP-2,3-diacylglucosamine hydrolase activity"/>
    <property type="evidence" value="ECO:0007669"/>
    <property type="project" value="TreeGrafter"/>
</dbReference>
<reference evidence="4 5" key="2">
    <citation type="journal article" date="2016" name="Genome Announc.">
        <title>Complete Genome Sequences of Two Interactive Moderate Thermophiles, Paenibacillus napthalenovorans 32O-Y and Paenibacillus sp. 32O-W.</title>
        <authorList>
            <person name="Butler R.R.III."/>
            <person name="Wang J."/>
            <person name="Stark B.C."/>
            <person name="Pombert J.F."/>
        </authorList>
    </citation>
    <scope>NUCLEOTIDE SEQUENCE [LARGE SCALE GENOMIC DNA]</scope>
    <source>
        <strain evidence="4 5">32O-Y</strain>
    </source>
</reference>
<dbReference type="GO" id="GO:0009245">
    <property type="term" value="P:lipid A biosynthetic process"/>
    <property type="evidence" value="ECO:0007669"/>
    <property type="project" value="TreeGrafter"/>
</dbReference>
<dbReference type="AlphaFoldDB" id="A0A0U2VS72"/>
<dbReference type="InterPro" id="IPR004843">
    <property type="entry name" value="Calcineurin-like_PHP"/>
</dbReference>
<evidence type="ECO:0000259" key="3">
    <source>
        <dbReference type="Pfam" id="PF00149"/>
    </source>
</evidence>
<organism evidence="4 5">
    <name type="scientific">Paenibacillus naphthalenovorans</name>
    <dbReference type="NCBI Taxonomy" id="162209"/>
    <lineage>
        <taxon>Bacteria</taxon>
        <taxon>Bacillati</taxon>
        <taxon>Bacillota</taxon>
        <taxon>Bacilli</taxon>
        <taxon>Bacillales</taxon>
        <taxon>Paenibacillaceae</taxon>
        <taxon>Paenibacillus</taxon>
    </lineage>
</organism>
<dbReference type="STRING" id="162209.IJ22_19850"/>
<dbReference type="OrthoDB" id="9780884at2"/>
<dbReference type="PANTHER" id="PTHR31302">
    <property type="entry name" value="TRANSMEMBRANE PROTEIN WITH METALLOPHOSPHOESTERASE DOMAIN-RELATED"/>
    <property type="match status" value="1"/>
</dbReference>